<evidence type="ECO:0000313" key="6">
    <source>
        <dbReference type="EMBL" id="NEV01860.1"/>
    </source>
</evidence>
<reference evidence="6 7" key="1">
    <citation type="journal article" date="2020" name="Arch. Microbiol.">
        <title>Bradyrhizobium uaiense sp. nov., a new highly efficient cowpea symbiont.</title>
        <authorList>
            <person name="Cabral Michel D."/>
            <person name="Azarias Guimaraes A."/>
            <person name="Martins da Costa E."/>
            <person name="Soares de Carvalho T."/>
            <person name="Balsanelli E."/>
            <person name="Willems A."/>
            <person name="Maltempi de Souza E."/>
            <person name="de Souza Moreira F.M."/>
        </authorList>
    </citation>
    <scope>NUCLEOTIDE SEQUENCE [LARGE SCALE GENOMIC DNA]</scope>
    <source>
        <strain evidence="6 7">UFLA 03-164</strain>
    </source>
</reference>
<comment type="caution">
    <text evidence="6">The sequence shown here is derived from an EMBL/GenBank/DDBJ whole genome shotgun (WGS) entry which is preliminary data.</text>
</comment>
<dbReference type="InterPro" id="IPR051600">
    <property type="entry name" value="Beta-PGM-like"/>
</dbReference>
<dbReference type="SFLD" id="SFLDS00003">
    <property type="entry name" value="Haloacid_Dehalogenase"/>
    <property type="match status" value="1"/>
</dbReference>
<dbReference type="Gene3D" id="3.40.50.1000">
    <property type="entry name" value="HAD superfamily/HAD-like"/>
    <property type="match status" value="1"/>
</dbReference>
<dbReference type="InterPro" id="IPR023214">
    <property type="entry name" value="HAD_sf"/>
</dbReference>
<dbReference type="EMBL" id="VKHP01000280">
    <property type="protein sequence ID" value="NEV01860.1"/>
    <property type="molecule type" value="Genomic_DNA"/>
</dbReference>
<keyword evidence="6" id="KW-0378">Hydrolase</keyword>
<proteinExistence type="inferred from homology"/>
<dbReference type="GO" id="GO:0016787">
    <property type="term" value="F:hydrolase activity"/>
    <property type="evidence" value="ECO:0007669"/>
    <property type="project" value="UniProtKB-KW"/>
</dbReference>
<evidence type="ECO:0000256" key="5">
    <source>
        <dbReference type="ARBA" id="ARBA00023277"/>
    </source>
</evidence>
<dbReference type="InterPro" id="IPR006439">
    <property type="entry name" value="HAD-SF_hydro_IA"/>
</dbReference>
<keyword evidence="5" id="KW-0119">Carbohydrate metabolism</keyword>
<sequence length="238" mass="25110">MSQTRGQASQTQDKASQTQNKALLFDIDGTLADTDPLHLAAFNKVLGPHGHTFDHARFGRELQGFSNASIGERFLAHEPAERRASILGEKERIFRELVSGQIVPVPGLMALLERADRAGVAMVAVTNAPRPNAELLLAGLGIAHRFKAVVIGDELAHGKPHPLPYLEGLRLAGASAQASLAFEDSRSGIQSATAAGIATVGMRTGLSHADLIAAGAVASARAFDDPELIRLVASAMAW</sequence>
<keyword evidence="4" id="KW-0460">Magnesium</keyword>
<evidence type="ECO:0000256" key="3">
    <source>
        <dbReference type="ARBA" id="ARBA00022723"/>
    </source>
</evidence>
<evidence type="ECO:0000256" key="4">
    <source>
        <dbReference type="ARBA" id="ARBA00022842"/>
    </source>
</evidence>
<dbReference type="CDD" id="cd07505">
    <property type="entry name" value="HAD_BPGM-like"/>
    <property type="match status" value="1"/>
</dbReference>
<dbReference type="Pfam" id="PF00702">
    <property type="entry name" value="Hydrolase"/>
    <property type="match status" value="1"/>
</dbReference>
<keyword evidence="3" id="KW-0479">Metal-binding</keyword>
<dbReference type="SUPFAM" id="SSF56784">
    <property type="entry name" value="HAD-like"/>
    <property type="match status" value="1"/>
</dbReference>
<gene>
    <name evidence="6" type="ORF">FNJ47_40425</name>
</gene>
<comment type="cofactor">
    <cofactor evidence="1">
        <name>Mg(2+)</name>
        <dbReference type="ChEBI" id="CHEBI:18420"/>
    </cofactor>
</comment>
<dbReference type="GO" id="GO:0046872">
    <property type="term" value="F:metal ion binding"/>
    <property type="evidence" value="ECO:0007669"/>
    <property type="project" value="UniProtKB-KW"/>
</dbReference>
<dbReference type="Proteomes" id="UP000468531">
    <property type="component" value="Unassembled WGS sequence"/>
</dbReference>
<protein>
    <submittedName>
        <fullName evidence="6">HAD-IA family hydrolase</fullName>
    </submittedName>
</protein>
<dbReference type="PANTHER" id="PTHR46193">
    <property type="entry name" value="6-PHOSPHOGLUCONATE PHOSPHATASE"/>
    <property type="match status" value="1"/>
</dbReference>
<keyword evidence="7" id="KW-1185">Reference proteome</keyword>
<accession>A0A6P1BUL0</accession>
<dbReference type="NCBIfam" id="TIGR01509">
    <property type="entry name" value="HAD-SF-IA-v3"/>
    <property type="match status" value="1"/>
</dbReference>
<dbReference type="SFLD" id="SFLDG01129">
    <property type="entry name" value="C1.5:_HAD__Beta-PGM__Phosphata"/>
    <property type="match status" value="1"/>
</dbReference>
<evidence type="ECO:0000256" key="1">
    <source>
        <dbReference type="ARBA" id="ARBA00001946"/>
    </source>
</evidence>
<dbReference type="InterPro" id="IPR036412">
    <property type="entry name" value="HAD-like_sf"/>
</dbReference>
<dbReference type="Gene3D" id="1.10.150.240">
    <property type="entry name" value="Putative phosphatase, domain 2"/>
    <property type="match status" value="1"/>
</dbReference>
<evidence type="ECO:0000313" key="7">
    <source>
        <dbReference type="Proteomes" id="UP000468531"/>
    </source>
</evidence>
<dbReference type="RefSeq" id="WP_163161528.1">
    <property type="nucleotide sequence ID" value="NZ_VKHP01000280.1"/>
</dbReference>
<dbReference type="AlphaFoldDB" id="A0A6P1BUL0"/>
<name>A0A6P1BUL0_9BRAD</name>
<evidence type="ECO:0000256" key="2">
    <source>
        <dbReference type="ARBA" id="ARBA00006171"/>
    </source>
</evidence>
<dbReference type="PANTHER" id="PTHR46193:SF18">
    <property type="entry name" value="HEXITOL PHOSPHATASE B"/>
    <property type="match status" value="1"/>
</dbReference>
<organism evidence="6 7">
    <name type="scientific">Bradyrhizobium uaiense</name>
    <dbReference type="NCBI Taxonomy" id="2594946"/>
    <lineage>
        <taxon>Bacteria</taxon>
        <taxon>Pseudomonadati</taxon>
        <taxon>Pseudomonadota</taxon>
        <taxon>Alphaproteobacteria</taxon>
        <taxon>Hyphomicrobiales</taxon>
        <taxon>Nitrobacteraceae</taxon>
        <taxon>Bradyrhizobium</taxon>
    </lineage>
</organism>
<comment type="similarity">
    <text evidence="2">Belongs to the HAD-like hydrolase superfamily. CbbY/CbbZ/Gph/YieH family.</text>
</comment>
<dbReference type="InterPro" id="IPR023198">
    <property type="entry name" value="PGP-like_dom2"/>
</dbReference>